<dbReference type="SUPFAM" id="SSF51556">
    <property type="entry name" value="Metallo-dependent hydrolases"/>
    <property type="match status" value="1"/>
</dbReference>
<protein>
    <submittedName>
        <fullName evidence="3">Amidohydrolase family protein</fullName>
    </submittedName>
</protein>
<keyword evidence="3" id="KW-0378">Hydrolase</keyword>
<accession>A0A6L7EMT2</accession>
<dbReference type="EMBL" id="WUEK01000002">
    <property type="protein sequence ID" value="MXG88643.1"/>
    <property type="molecule type" value="Genomic_DNA"/>
</dbReference>
<dbReference type="RefSeq" id="WP_160875282.1">
    <property type="nucleotide sequence ID" value="NZ_WUEK01000002.1"/>
</dbReference>
<evidence type="ECO:0000259" key="2">
    <source>
        <dbReference type="Pfam" id="PF04909"/>
    </source>
</evidence>
<sequence>MTTGRPRTIDMHAHVILPDCLPLVDGLMAPEMEPFSYFGGDETNAYQVEHVKAIMPKATDPMVRLADMDAMGVDVQALSVAPAGYFYWTDPELGLELARMQNDNIAKIVADHPDRFVGLATVPMQDVRAAVEELERCVRDHDFRGVEINTNVVGMDLDDRRFRPFFAKAEELDVPVMLHPNGFTGGERLRKYYLTNVIGNPLDTTVALTRIIHGGVLEEHPELKVVAVHGGGYLPFYSSRMDHAYDERPEGRHHITRAPSTYLKQVYVDCLVFDAPHLEFLVQQMGASQVVVGTDYPFDMGHYDPLGQIEATSLDEGVRDDVRSRTAARLLKLDR</sequence>
<evidence type="ECO:0000313" key="4">
    <source>
        <dbReference type="Proteomes" id="UP000473325"/>
    </source>
</evidence>
<proteinExistence type="predicted"/>
<keyword evidence="4" id="KW-1185">Reference proteome</keyword>
<dbReference type="InterPro" id="IPR032466">
    <property type="entry name" value="Metal_Hydrolase"/>
</dbReference>
<dbReference type="PANTHER" id="PTHR21240:SF28">
    <property type="entry name" value="ISO-OROTATE DECARBOXYLASE (EUROFUNG)"/>
    <property type="match status" value="1"/>
</dbReference>
<dbReference type="GO" id="GO:0005737">
    <property type="term" value="C:cytoplasm"/>
    <property type="evidence" value="ECO:0007669"/>
    <property type="project" value="TreeGrafter"/>
</dbReference>
<dbReference type="AlphaFoldDB" id="A0A6L7EMT2"/>
<keyword evidence="1" id="KW-0456">Lyase</keyword>
<dbReference type="Gene3D" id="3.20.20.140">
    <property type="entry name" value="Metal-dependent hydrolases"/>
    <property type="match status" value="1"/>
</dbReference>
<dbReference type="InterPro" id="IPR032465">
    <property type="entry name" value="ACMSD"/>
</dbReference>
<dbReference type="GO" id="GO:0019748">
    <property type="term" value="P:secondary metabolic process"/>
    <property type="evidence" value="ECO:0007669"/>
    <property type="project" value="TreeGrafter"/>
</dbReference>
<evidence type="ECO:0000313" key="3">
    <source>
        <dbReference type="EMBL" id="MXG88643.1"/>
    </source>
</evidence>
<name>A0A6L7EMT2_9ACTN</name>
<comment type="caution">
    <text evidence="3">The sequence shown here is derived from an EMBL/GenBank/DDBJ whole genome shotgun (WGS) entry which is preliminary data.</text>
</comment>
<gene>
    <name evidence="3" type="ORF">GRQ65_03670</name>
</gene>
<feature type="domain" description="Amidohydrolase-related" evidence="2">
    <location>
        <begin position="9"/>
        <end position="333"/>
    </location>
</feature>
<evidence type="ECO:0000256" key="1">
    <source>
        <dbReference type="ARBA" id="ARBA00023239"/>
    </source>
</evidence>
<dbReference type="GO" id="GO:0016831">
    <property type="term" value="F:carboxy-lyase activity"/>
    <property type="evidence" value="ECO:0007669"/>
    <property type="project" value="InterPro"/>
</dbReference>
<dbReference type="Proteomes" id="UP000473325">
    <property type="component" value="Unassembled WGS sequence"/>
</dbReference>
<organism evidence="3 4">
    <name type="scientific">Nocardioides flavescens</name>
    <dbReference type="NCBI Taxonomy" id="2691959"/>
    <lineage>
        <taxon>Bacteria</taxon>
        <taxon>Bacillati</taxon>
        <taxon>Actinomycetota</taxon>
        <taxon>Actinomycetes</taxon>
        <taxon>Propionibacteriales</taxon>
        <taxon>Nocardioidaceae</taxon>
        <taxon>Nocardioides</taxon>
    </lineage>
</organism>
<dbReference type="PANTHER" id="PTHR21240">
    <property type="entry name" value="2-AMINO-3-CARBOXYLMUCONATE-6-SEMIALDEHYDE DECARBOXYLASE"/>
    <property type="match status" value="1"/>
</dbReference>
<dbReference type="Pfam" id="PF04909">
    <property type="entry name" value="Amidohydro_2"/>
    <property type="match status" value="1"/>
</dbReference>
<dbReference type="GO" id="GO:0016787">
    <property type="term" value="F:hydrolase activity"/>
    <property type="evidence" value="ECO:0007669"/>
    <property type="project" value="UniProtKB-KW"/>
</dbReference>
<reference evidence="3 4" key="1">
    <citation type="submission" date="2019-12" db="EMBL/GenBank/DDBJ databases">
        <authorList>
            <person name="Kun Z."/>
        </authorList>
    </citation>
    <scope>NUCLEOTIDE SEQUENCE [LARGE SCALE GENOMIC DNA]</scope>
    <source>
        <strain evidence="3 4">YIM 123512</strain>
    </source>
</reference>
<dbReference type="InterPro" id="IPR006680">
    <property type="entry name" value="Amidohydro-rel"/>
</dbReference>